<gene>
    <name evidence="2" type="ORF">PIBRA_LOCUS8001</name>
</gene>
<dbReference type="AlphaFoldDB" id="A0A9P0THB9"/>
<evidence type="ECO:0000313" key="3">
    <source>
        <dbReference type="Proteomes" id="UP001152562"/>
    </source>
</evidence>
<feature type="region of interest" description="Disordered" evidence="1">
    <location>
        <begin position="25"/>
        <end position="95"/>
    </location>
</feature>
<accession>A0A9P0THB9</accession>
<reference evidence="2" key="1">
    <citation type="submission" date="2022-05" db="EMBL/GenBank/DDBJ databases">
        <authorList>
            <person name="Okamura Y."/>
        </authorList>
    </citation>
    <scope>NUCLEOTIDE SEQUENCE</scope>
</reference>
<evidence type="ECO:0000313" key="2">
    <source>
        <dbReference type="EMBL" id="CAH4031515.1"/>
    </source>
</evidence>
<keyword evidence="3" id="KW-1185">Reference proteome</keyword>
<dbReference type="EMBL" id="CALOZG010000015">
    <property type="protein sequence ID" value="CAH4031515.1"/>
    <property type="molecule type" value="Genomic_DNA"/>
</dbReference>
<comment type="caution">
    <text evidence="2">The sequence shown here is derived from an EMBL/GenBank/DDBJ whole genome shotgun (WGS) entry which is preliminary data.</text>
</comment>
<feature type="compositionally biased region" description="Gly residues" evidence="1">
    <location>
        <begin position="78"/>
        <end position="95"/>
    </location>
</feature>
<name>A0A9P0THB9_PIEBR</name>
<evidence type="ECO:0000256" key="1">
    <source>
        <dbReference type="SAM" id="MobiDB-lite"/>
    </source>
</evidence>
<sequence>MRTYEVATSHKKTSKTVDHVISRQIETGQAQQVKKPPKESLSIASPGPPNLSKAEKSRADYKWLVTKSAPRRERRGKAGCGVEAGGIGARGEGGK</sequence>
<dbReference type="Proteomes" id="UP001152562">
    <property type="component" value="Unassembled WGS sequence"/>
</dbReference>
<organism evidence="2 3">
    <name type="scientific">Pieris brassicae</name>
    <name type="common">White butterfly</name>
    <name type="synonym">Large white butterfly</name>
    <dbReference type="NCBI Taxonomy" id="7116"/>
    <lineage>
        <taxon>Eukaryota</taxon>
        <taxon>Metazoa</taxon>
        <taxon>Ecdysozoa</taxon>
        <taxon>Arthropoda</taxon>
        <taxon>Hexapoda</taxon>
        <taxon>Insecta</taxon>
        <taxon>Pterygota</taxon>
        <taxon>Neoptera</taxon>
        <taxon>Endopterygota</taxon>
        <taxon>Lepidoptera</taxon>
        <taxon>Glossata</taxon>
        <taxon>Ditrysia</taxon>
        <taxon>Papilionoidea</taxon>
        <taxon>Pieridae</taxon>
        <taxon>Pierinae</taxon>
        <taxon>Pieris</taxon>
    </lineage>
</organism>
<protein>
    <submittedName>
        <fullName evidence="2">Uncharacterized protein</fullName>
    </submittedName>
</protein>
<proteinExistence type="predicted"/>